<dbReference type="Pfam" id="PF13620">
    <property type="entry name" value="CarboxypepD_reg"/>
    <property type="match status" value="1"/>
</dbReference>
<evidence type="ECO:0000256" key="1">
    <source>
        <dbReference type="ARBA" id="ARBA00004442"/>
    </source>
</evidence>
<keyword evidence="4" id="KW-0732">Signal</keyword>
<dbReference type="OrthoDB" id="905812at2"/>
<dbReference type="InterPro" id="IPR037066">
    <property type="entry name" value="Plug_dom_sf"/>
</dbReference>
<keyword evidence="6" id="KW-0675">Receptor</keyword>
<dbReference type="GO" id="GO:0009279">
    <property type="term" value="C:cell outer membrane"/>
    <property type="evidence" value="ECO:0007669"/>
    <property type="project" value="UniProtKB-SubCell"/>
</dbReference>
<protein>
    <submittedName>
        <fullName evidence="6">Outer membrane receptor proteins, mostly Fe transport</fullName>
    </submittedName>
</protein>
<dbReference type="RefSeq" id="WP_093196631.1">
    <property type="nucleotide sequence ID" value="NZ_FNGS01000001.1"/>
</dbReference>
<dbReference type="Gene3D" id="2.170.130.10">
    <property type="entry name" value="TonB-dependent receptor, plug domain"/>
    <property type="match status" value="1"/>
</dbReference>
<dbReference type="InterPro" id="IPR041700">
    <property type="entry name" value="OMP_b-brl_3"/>
</dbReference>
<feature type="chain" id="PRO_5011449962" evidence="4">
    <location>
        <begin position="23"/>
        <end position="809"/>
    </location>
</feature>
<sequence length="809" mass="90340">MLIKTGLAAGMLLLPASLIAQCQVKGNVADPAGKPLEFATVALYRTADSTLVKGTVSDASGHYLFKSVPNGTYYTEASFVGYRPVRSAGFQAHGAEMDIATLVLHPTEQSLQSVTVTAKKALVEQHPDRTVINVSNSVLAEGNTALEVLEKVPGVTVDDEGNITLKGKQGVTVMLNGKLTYLSQKELTTLLRGTPSASISKVEILTQPSARYDAKGNGGILNIELKKNELTGFNGNAYANAAHSRKPRYGAGLNLNYRSGKINAFGSYDHAYRGEKELLSYTRRFRQSGQAEPDRVSFQHTVTDEPLYTNTFKAGLDFFADSRNTLGFVLNGNVGTYSNYGSTSNRLQKMTGALIADARSANSDESRWSSLSYNANYTRKFRKEGRQFSADLDYSGNRFQSNQLLDTRYLDEGGAYTDRRSMRRGDIPSYTWVYVGKADYVHPLGKNTKLETGWKSSYVAVNNEVKYDTLAVNAWVPDRSASNRFTYRETIHAGYVQVGGDWGAYQYQVGLRGEYTRTKGHQVTTDSLVRREYFQLFPSLSVGRKFNDRHRLQFSYSRRIERPDYEDLNPFRFFRDPFLYYEGNPFLQPELTHSAELGHTFRNTLTTTIDYSYTSNVINWMMGQIDSTNTTFQGPQNLKSFVHYGISFSASQPVVSGWTTNNFLSVFRNEYRGDQHGGNLRNGLTGFTFNSQNTVQLAKHTSAEISLSYYSKSVYGVFVTNPYMVVSAGVQRQVLNKQGTLKLAANDLFQGRKRVQTARYENLDLNTNIRFDSRVITLSFSYRFGNQNLKAGGSRKTGSDEVQSRVKGN</sequence>
<evidence type="ECO:0000259" key="5">
    <source>
        <dbReference type="Pfam" id="PF14905"/>
    </source>
</evidence>
<dbReference type="AlphaFoldDB" id="A0A1G9HUG9"/>
<dbReference type="SUPFAM" id="SSF49464">
    <property type="entry name" value="Carboxypeptidase regulatory domain-like"/>
    <property type="match status" value="1"/>
</dbReference>
<dbReference type="Gene3D" id="2.40.170.20">
    <property type="entry name" value="TonB-dependent receptor, beta-barrel domain"/>
    <property type="match status" value="1"/>
</dbReference>
<proteinExistence type="predicted"/>
<comment type="subcellular location">
    <subcellularLocation>
        <location evidence="1">Cell outer membrane</location>
    </subcellularLocation>
</comment>
<gene>
    <name evidence="6" type="ORF">SAMN04488090_0212</name>
</gene>
<dbReference type="InterPro" id="IPR036942">
    <property type="entry name" value="Beta-barrel_TonB_sf"/>
</dbReference>
<dbReference type="EMBL" id="FNGS01000001">
    <property type="protein sequence ID" value="SDL16611.1"/>
    <property type="molecule type" value="Genomic_DNA"/>
</dbReference>
<dbReference type="Proteomes" id="UP000198901">
    <property type="component" value="Unassembled WGS sequence"/>
</dbReference>
<feature type="signal peptide" evidence="4">
    <location>
        <begin position="1"/>
        <end position="22"/>
    </location>
</feature>
<dbReference type="PANTHER" id="PTHR40980">
    <property type="entry name" value="PLUG DOMAIN-CONTAINING PROTEIN"/>
    <property type="match status" value="1"/>
</dbReference>
<evidence type="ECO:0000256" key="4">
    <source>
        <dbReference type="SAM" id="SignalP"/>
    </source>
</evidence>
<dbReference type="InterPro" id="IPR008969">
    <property type="entry name" value="CarboxyPept-like_regulatory"/>
</dbReference>
<name>A0A1G9HUG9_9BACT</name>
<evidence type="ECO:0000256" key="3">
    <source>
        <dbReference type="ARBA" id="ARBA00023237"/>
    </source>
</evidence>
<dbReference type="STRING" id="563176.SAMN04488090_0212"/>
<evidence type="ECO:0000313" key="7">
    <source>
        <dbReference type="Proteomes" id="UP000198901"/>
    </source>
</evidence>
<dbReference type="Pfam" id="PF14905">
    <property type="entry name" value="OMP_b-brl_3"/>
    <property type="match status" value="1"/>
</dbReference>
<feature type="domain" description="Outer membrane protein beta-barrel" evidence="5">
    <location>
        <begin position="379"/>
        <end position="782"/>
    </location>
</feature>
<evidence type="ECO:0000256" key="2">
    <source>
        <dbReference type="ARBA" id="ARBA00023136"/>
    </source>
</evidence>
<evidence type="ECO:0000313" key="6">
    <source>
        <dbReference type="EMBL" id="SDL16611.1"/>
    </source>
</evidence>
<organism evidence="6 7">
    <name type="scientific">Siphonobacter aquaeclarae</name>
    <dbReference type="NCBI Taxonomy" id="563176"/>
    <lineage>
        <taxon>Bacteria</taxon>
        <taxon>Pseudomonadati</taxon>
        <taxon>Bacteroidota</taxon>
        <taxon>Cytophagia</taxon>
        <taxon>Cytophagales</taxon>
        <taxon>Cytophagaceae</taxon>
        <taxon>Siphonobacter</taxon>
    </lineage>
</organism>
<dbReference type="PANTHER" id="PTHR40980:SF4">
    <property type="entry name" value="TONB-DEPENDENT RECEPTOR-LIKE BETA-BARREL DOMAIN-CONTAINING PROTEIN"/>
    <property type="match status" value="1"/>
</dbReference>
<accession>A0A1G9HUG9</accession>
<dbReference type="Gene3D" id="2.60.40.1120">
    <property type="entry name" value="Carboxypeptidase-like, regulatory domain"/>
    <property type="match status" value="1"/>
</dbReference>
<keyword evidence="3" id="KW-0998">Cell outer membrane</keyword>
<keyword evidence="2" id="KW-0472">Membrane</keyword>
<dbReference type="SUPFAM" id="SSF56935">
    <property type="entry name" value="Porins"/>
    <property type="match status" value="1"/>
</dbReference>
<reference evidence="6 7" key="1">
    <citation type="submission" date="2016-10" db="EMBL/GenBank/DDBJ databases">
        <authorList>
            <person name="de Groot N.N."/>
        </authorList>
    </citation>
    <scope>NUCLEOTIDE SEQUENCE [LARGE SCALE GENOMIC DNA]</scope>
    <source>
        <strain evidence="6 7">DSM 21668</strain>
    </source>
</reference>
<keyword evidence="7" id="KW-1185">Reference proteome</keyword>